<dbReference type="FunCoup" id="E3M028">
    <property type="interactions" value="545"/>
</dbReference>
<name>E3M028_CAERE</name>
<dbReference type="KEGG" id="crq:GCK72_018964"/>
<dbReference type="RefSeq" id="XP_003110651.2">
    <property type="nucleotide sequence ID" value="XM_003110603.2"/>
</dbReference>
<dbReference type="HOGENOM" id="CLU_1564341_0_0_1"/>
<accession>E3M028</accession>
<protein>
    <submittedName>
        <fullName evidence="1">Uncharacterized protein</fullName>
    </submittedName>
</protein>
<keyword evidence="2" id="KW-1185">Reference proteome</keyword>
<evidence type="ECO:0000313" key="1">
    <source>
        <dbReference type="EMBL" id="EFO87944.1"/>
    </source>
</evidence>
<sequence>MIKLITASFLDLFAFSTALGSVNREEITSCFGDCVKLEEIEQWKEKVFWDFRSLQQTERCIPSPFEMLKYALVWIFVAFLVSVSFGFDDKEDEIDCVISCGDNVEEWKDCAAKCYGGFMDDSDNTFLACETDCVDRFYKPDVEESELTDLEECAQKCVDDYRQDEGGKKKV</sequence>
<dbReference type="CTD" id="9825108"/>
<dbReference type="Proteomes" id="UP000008281">
    <property type="component" value="Unassembled WGS sequence"/>
</dbReference>
<dbReference type="AlphaFoldDB" id="E3M028"/>
<dbReference type="EMBL" id="DS268420">
    <property type="protein sequence ID" value="EFO87944.1"/>
    <property type="molecule type" value="Genomic_DNA"/>
</dbReference>
<dbReference type="OrthoDB" id="5859003at2759"/>
<evidence type="ECO:0000313" key="2">
    <source>
        <dbReference type="Proteomes" id="UP000008281"/>
    </source>
</evidence>
<proteinExistence type="predicted"/>
<dbReference type="GeneID" id="9825108"/>
<reference evidence="1" key="1">
    <citation type="submission" date="2007-07" db="EMBL/GenBank/DDBJ databases">
        <title>PCAP assembly of the Caenorhabditis remanei genome.</title>
        <authorList>
            <consortium name="The Caenorhabditis remanei Sequencing Consortium"/>
            <person name="Wilson R.K."/>
        </authorList>
    </citation>
    <scope>NUCLEOTIDE SEQUENCE [LARGE SCALE GENOMIC DNA]</scope>
    <source>
        <strain evidence="1">PB4641</strain>
    </source>
</reference>
<dbReference type="PANTHER" id="PTHR36515:SF1">
    <property type="entry name" value="CYS-RICH PROTEIN-RELATED"/>
    <property type="match status" value="1"/>
</dbReference>
<dbReference type="eggNOG" id="ENOG502T3EE">
    <property type="taxonomic scope" value="Eukaryota"/>
</dbReference>
<organism evidence="2">
    <name type="scientific">Caenorhabditis remanei</name>
    <name type="common">Caenorhabditis vulgaris</name>
    <dbReference type="NCBI Taxonomy" id="31234"/>
    <lineage>
        <taxon>Eukaryota</taxon>
        <taxon>Metazoa</taxon>
        <taxon>Ecdysozoa</taxon>
        <taxon>Nematoda</taxon>
        <taxon>Chromadorea</taxon>
        <taxon>Rhabditida</taxon>
        <taxon>Rhabditina</taxon>
        <taxon>Rhabditomorpha</taxon>
        <taxon>Rhabditoidea</taxon>
        <taxon>Rhabditidae</taxon>
        <taxon>Peloderinae</taxon>
        <taxon>Caenorhabditis</taxon>
    </lineage>
</organism>
<gene>
    <name evidence="1" type="ORF">CRE_05786</name>
</gene>
<dbReference type="PANTHER" id="PTHR36515">
    <property type="entry name" value="PROTEIN CBG00810"/>
    <property type="match status" value="1"/>
</dbReference>